<dbReference type="AlphaFoldDB" id="A0A934UZ88"/>
<feature type="compositionally biased region" description="Polar residues" evidence="1">
    <location>
        <begin position="111"/>
        <end position="132"/>
    </location>
</feature>
<gene>
    <name evidence="4" type="ORF">CKO21_02765</name>
</gene>
<reference evidence="4" key="2">
    <citation type="journal article" date="2020" name="Microorganisms">
        <title>Osmotic Adaptation and Compatible Solute Biosynthesis of Phototrophic Bacteria as Revealed from Genome Analyses.</title>
        <authorList>
            <person name="Imhoff J.F."/>
            <person name="Rahn T."/>
            <person name="Kunzel S."/>
            <person name="Keller A."/>
            <person name="Neulinger S.C."/>
        </authorList>
    </citation>
    <scope>NUCLEOTIDE SEQUENCE</scope>
    <source>
        <strain evidence="4">DSM 9154</strain>
    </source>
</reference>
<dbReference type="EMBL" id="NRRE01000011">
    <property type="protein sequence ID" value="MBK1696164.1"/>
    <property type="molecule type" value="Genomic_DNA"/>
</dbReference>
<evidence type="ECO:0000313" key="5">
    <source>
        <dbReference type="Proteomes" id="UP000778970"/>
    </source>
</evidence>
<organism evidence="4 5">
    <name type="scientific">Rhodovibrio salinarum</name>
    <dbReference type="NCBI Taxonomy" id="1087"/>
    <lineage>
        <taxon>Bacteria</taxon>
        <taxon>Pseudomonadati</taxon>
        <taxon>Pseudomonadota</taxon>
        <taxon>Alphaproteobacteria</taxon>
        <taxon>Rhodospirillales</taxon>
        <taxon>Rhodovibrionaceae</taxon>
        <taxon>Rhodovibrio</taxon>
    </lineage>
</organism>
<feature type="compositionally biased region" description="Low complexity" evidence="1">
    <location>
        <begin position="170"/>
        <end position="188"/>
    </location>
</feature>
<sequence length="342" mass="36431">MAKSARLTMMEARHLIPAAGMLVLAACAAPTDPPSKDQTTSPEASPQNVSYETSRVQTIQRRLTVLGYDAGPIDGTFGPKTRAGIRAFQRDRDLKPTGEPSASLLAAVKSAPQSDKNTGPNATQAADNSDNQDGARTHDRKADTAPTKLRLSDNAVETTVDRPIAHATPDDSPTATNTTSPAPTNQTPESGQATADPQTSPRSTPTDTTPDAKADNDNVAAPGNNAPAQQSDQRQADTDKQATPQLSEIDLTGTRWRLSGGPSQSIIITLGPDGRVEAPVGNWSWQRDGRKVRLSFDSGTRSRSTRTGKLVARDRIEGTGQDSFGRSWSWQARRISQSAANR</sequence>
<feature type="chain" id="PRO_5037044968" description="Peptidoglycan binding-like domain-containing protein" evidence="2">
    <location>
        <begin position="29"/>
        <end position="342"/>
    </location>
</feature>
<dbReference type="Proteomes" id="UP000778970">
    <property type="component" value="Unassembled WGS sequence"/>
</dbReference>
<dbReference type="Pfam" id="PF01471">
    <property type="entry name" value="PG_binding_1"/>
    <property type="match status" value="1"/>
</dbReference>
<reference evidence="4" key="1">
    <citation type="submission" date="2017-08" db="EMBL/GenBank/DDBJ databases">
        <authorList>
            <person name="Imhoff J.F."/>
            <person name="Rahn T."/>
            <person name="Kuenzel S."/>
            <person name="Neulinger S.C."/>
        </authorList>
    </citation>
    <scope>NUCLEOTIDE SEQUENCE</scope>
    <source>
        <strain evidence="4">DSM 9154</strain>
    </source>
</reference>
<dbReference type="InterPro" id="IPR036366">
    <property type="entry name" value="PGBDSf"/>
</dbReference>
<keyword evidence="2" id="KW-0732">Signal</keyword>
<dbReference type="SUPFAM" id="SSF47090">
    <property type="entry name" value="PGBD-like"/>
    <property type="match status" value="1"/>
</dbReference>
<dbReference type="Gene3D" id="1.10.101.10">
    <property type="entry name" value="PGBD-like superfamily/PGBD"/>
    <property type="match status" value="1"/>
</dbReference>
<dbReference type="InterPro" id="IPR002477">
    <property type="entry name" value="Peptidoglycan-bd-like"/>
</dbReference>
<accession>A0A934UZ88</accession>
<feature type="signal peptide" evidence="2">
    <location>
        <begin position="1"/>
        <end position="28"/>
    </location>
</feature>
<evidence type="ECO:0000256" key="1">
    <source>
        <dbReference type="SAM" id="MobiDB-lite"/>
    </source>
</evidence>
<keyword evidence="5" id="KW-1185">Reference proteome</keyword>
<feature type="region of interest" description="Disordered" evidence="1">
    <location>
        <begin position="29"/>
        <end position="56"/>
    </location>
</feature>
<protein>
    <recommendedName>
        <fullName evidence="3">Peptidoglycan binding-like domain-containing protein</fullName>
    </recommendedName>
</protein>
<dbReference type="RefSeq" id="WP_081728543.1">
    <property type="nucleotide sequence ID" value="NZ_NRRE01000011.1"/>
</dbReference>
<feature type="domain" description="Peptidoglycan binding-like" evidence="3">
    <location>
        <begin position="54"/>
        <end position="107"/>
    </location>
</feature>
<feature type="compositionally biased region" description="Low complexity" evidence="1">
    <location>
        <begin position="196"/>
        <end position="209"/>
    </location>
</feature>
<feature type="compositionally biased region" description="Basic and acidic residues" evidence="1">
    <location>
        <begin position="133"/>
        <end position="143"/>
    </location>
</feature>
<comment type="caution">
    <text evidence="4">The sequence shown here is derived from an EMBL/GenBank/DDBJ whole genome shotgun (WGS) entry which is preliminary data.</text>
</comment>
<name>A0A934UZ88_9PROT</name>
<dbReference type="PROSITE" id="PS51257">
    <property type="entry name" value="PROKAR_LIPOPROTEIN"/>
    <property type="match status" value="1"/>
</dbReference>
<evidence type="ECO:0000313" key="4">
    <source>
        <dbReference type="EMBL" id="MBK1696164.1"/>
    </source>
</evidence>
<evidence type="ECO:0000259" key="3">
    <source>
        <dbReference type="Pfam" id="PF01471"/>
    </source>
</evidence>
<evidence type="ECO:0000256" key="2">
    <source>
        <dbReference type="SAM" id="SignalP"/>
    </source>
</evidence>
<feature type="compositionally biased region" description="Polar residues" evidence="1">
    <location>
        <begin position="36"/>
        <end position="56"/>
    </location>
</feature>
<feature type="region of interest" description="Disordered" evidence="1">
    <location>
        <begin position="109"/>
        <end position="248"/>
    </location>
</feature>
<proteinExistence type="predicted"/>
<dbReference type="InterPro" id="IPR036365">
    <property type="entry name" value="PGBD-like_sf"/>
</dbReference>